<gene>
    <name evidence="1" type="ORF">BS297_03670</name>
    <name evidence="2" type="ORF">I3517_26185</name>
    <name evidence="3" type="ORF">QIE55_22015</name>
</gene>
<dbReference type="SFLD" id="SFLDG01129">
    <property type="entry name" value="C1.5:_HAD__Beta-PGM__Phosphata"/>
    <property type="match status" value="1"/>
</dbReference>
<protein>
    <submittedName>
        <fullName evidence="2">HAD-IA family hydrolase</fullName>
    </submittedName>
    <submittedName>
        <fullName evidence="1">Haloacid dehalogenase</fullName>
    </submittedName>
</protein>
<name>A0A0E4AA12_RHOER</name>
<dbReference type="Pfam" id="PF00702">
    <property type="entry name" value="Hydrolase"/>
    <property type="match status" value="1"/>
</dbReference>
<dbReference type="AlphaFoldDB" id="A0A0E4AA12"/>
<dbReference type="KEGG" id="reb:XU06_21185"/>
<dbReference type="Proteomes" id="UP000627573">
    <property type="component" value="Unassembled WGS sequence"/>
</dbReference>
<dbReference type="EMBL" id="CP124545">
    <property type="protein sequence ID" value="WGV48193.1"/>
    <property type="molecule type" value="Genomic_DNA"/>
</dbReference>
<dbReference type="PANTHER" id="PTHR46649">
    <property type="match status" value="1"/>
</dbReference>
<accession>A0A0E4AA12</accession>
<dbReference type="NCBIfam" id="TIGR01549">
    <property type="entry name" value="HAD-SF-IA-v1"/>
    <property type="match status" value="1"/>
</dbReference>
<keyword evidence="2" id="KW-0378">Hydrolase</keyword>
<dbReference type="EMBL" id="MRBO01000133">
    <property type="protein sequence ID" value="KAB2586746.1"/>
    <property type="molecule type" value="Genomic_DNA"/>
</dbReference>
<evidence type="ECO:0000313" key="1">
    <source>
        <dbReference type="EMBL" id="KAB2586746.1"/>
    </source>
</evidence>
<reference evidence="2 5" key="2">
    <citation type="submission" date="2020-12" db="EMBL/GenBank/DDBJ databases">
        <title>Draft genome sequence of furan degrading bacterial strain FUR100.</title>
        <authorList>
            <person name="Woiski C."/>
        </authorList>
    </citation>
    <scope>NUCLEOTIDE SEQUENCE [LARGE SCALE GENOMIC DNA]</scope>
    <source>
        <strain evidence="2 5">FUR100</strain>
    </source>
</reference>
<dbReference type="Proteomes" id="UP001230933">
    <property type="component" value="Chromosome"/>
</dbReference>
<dbReference type="InterPro" id="IPR006439">
    <property type="entry name" value="HAD-SF_hydro_IA"/>
</dbReference>
<proteinExistence type="predicted"/>
<dbReference type="OMA" id="WDLRPVF"/>
<reference evidence="3" key="3">
    <citation type="submission" date="2023-08" db="EMBL/GenBank/DDBJ databases">
        <title>Isolation and Characterization of Rhodococcus erythropolis MGMM8.</title>
        <authorList>
            <person name="Diabankana R.G.C."/>
            <person name="Afordoanyi D.M."/>
            <person name="Validov S.Z."/>
        </authorList>
    </citation>
    <scope>NUCLEOTIDE SEQUENCE</scope>
    <source>
        <strain evidence="3">MGMM8</strain>
    </source>
</reference>
<dbReference type="InterPro" id="IPR023214">
    <property type="entry name" value="HAD_sf"/>
</dbReference>
<dbReference type="EMBL" id="JAECSB010000085">
    <property type="protein sequence ID" value="MBH5146096.1"/>
    <property type="molecule type" value="Genomic_DNA"/>
</dbReference>
<sequence length="238" mass="26410">MNTDSTAHQDGHIAATLFDFSGTLFRLEESDDWTEHLVDHQGDPLDVHAQAELMRRMTAPVGRTVEMDEAGIYAWENRDRDPKLHRQAYLDVLSKSGVPDPVRAEAFYALLVDPDQWSPYPDTGEVLKSLSEKGVRTAVLSNIAFDIRPAFVDRGWDVWVDEFVLSFEVGAVKPEPAIFEYALAQLDVDAAQTLMIGDSDVADGAARDVGCQFALVDPLPTTERPHALLDAVRKFGLL</sequence>
<dbReference type="Proteomes" id="UP000325576">
    <property type="component" value="Unassembled WGS sequence"/>
</dbReference>
<evidence type="ECO:0000313" key="3">
    <source>
        <dbReference type="EMBL" id="WGV48193.1"/>
    </source>
</evidence>
<dbReference type="SFLD" id="SFLDS00003">
    <property type="entry name" value="Haloacid_Dehalogenase"/>
    <property type="match status" value="1"/>
</dbReference>
<reference evidence="1 4" key="1">
    <citation type="journal article" date="2017" name="Poromechanics V (2013)">
        <title>Genomic Characterization of the Arsenic-Tolerant Actinobacterium, &lt;i&gt;Rhodococcus erythropolis&lt;/i&gt; S43.</title>
        <authorList>
            <person name="Retamal-Morales G."/>
            <person name="Mehnert M."/>
            <person name="Schwabe R."/>
            <person name="Tischler D."/>
            <person name="Schloemann M."/>
            <person name="Levican G.J."/>
        </authorList>
    </citation>
    <scope>NUCLEOTIDE SEQUENCE [LARGE SCALE GENOMIC DNA]</scope>
    <source>
        <strain evidence="1 4">S43</strain>
    </source>
</reference>
<dbReference type="RefSeq" id="WP_020908678.1">
    <property type="nucleotide sequence ID" value="NZ_CP011295.1"/>
</dbReference>
<evidence type="ECO:0000313" key="2">
    <source>
        <dbReference type="EMBL" id="MBH5146096.1"/>
    </source>
</evidence>
<dbReference type="GO" id="GO:0016787">
    <property type="term" value="F:hydrolase activity"/>
    <property type="evidence" value="ECO:0007669"/>
    <property type="project" value="UniProtKB-KW"/>
</dbReference>
<dbReference type="PRINTS" id="PR00413">
    <property type="entry name" value="HADHALOGNASE"/>
</dbReference>
<keyword evidence="5" id="KW-1185">Reference proteome</keyword>
<dbReference type="SUPFAM" id="SSF56784">
    <property type="entry name" value="HAD-like"/>
    <property type="match status" value="1"/>
</dbReference>
<dbReference type="InterPro" id="IPR036412">
    <property type="entry name" value="HAD-like_sf"/>
</dbReference>
<organism evidence="2 5">
    <name type="scientific">Rhodococcus erythropolis</name>
    <name type="common">Arthrobacter picolinophilus</name>
    <dbReference type="NCBI Taxonomy" id="1833"/>
    <lineage>
        <taxon>Bacteria</taxon>
        <taxon>Bacillati</taxon>
        <taxon>Actinomycetota</taxon>
        <taxon>Actinomycetes</taxon>
        <taxon>Mycobacteriales</taxon>
        <taxon>Nocardiaceae</taxon>
        <taxon>Rhodococcus</taxon>
        <taxon>Rhodococcus erythropolis group</taxon>
    </lineage>
</organism>
<dbReference type="PANTHER" id="PTHR46649:SF4">
    <property type="entry name" value="HALOACID DEHALOGENASE-LIKE HYDROLASE (HAD) SUPERFAMILY PROTEIN"/>
    <property type="match status" value="1"/>
</dbReference>
<evidence type="ECO:0000313" key="4">
    <source>
        <dbReference type="Proteomes" id="UP000325576"/>
    </source>
</evidence>
<evidence type="ECO:0000313" key="5">
    <source>
        <dbReference type="Proteomes" id="UP000627573"/>
    </source>
</evidence>
<dbReference type="Gene3D" id="3.40.50.1000">
    <property type="entry name" value="HAD superfamily/HAD-like"/>
    <property type="match status" value="1"/>
</dbReference>